<dbReference type="Proteomes" id="UP000266906">
    <property type="component" value="Unassembled WGS sequence"/>
</dbReference>
<evidence type="ECO:0000313" key="2">
    <source>
        <dbReference type="EMBL" id="RPE31875.1"/>
    </source>
</evidence>
<evidence type="ECO:0000313" key="3">
    <source>
        <dbReference type="Proteomes" id="UP000266906"/>
    </source>
</evidence>
<sequence length="41" mass="4570">MVEHLHTTDALGRKAFYRAPQPVHTVFPNPLGRSQDQDAAP</sequence>
<gene>
    <name evidence="2" type="ORF">EDD38_0116</name>
</gene>
<accession>A0A3N4RM89</accession>
<reference evidence="2 3" key="1">
    <citation type="submission" date="2018-11" db="EMBL/GenBank/DDBJ databases">
        <title>Sequencing the genomes of 1000 actinobacteria strains.</title>
        <authorList>
            <person name="Klenk H.-P."/>
        </authorList>
    </citation>
    <scope>NUCLEOTIDE SEQUENCE [LARGE SCALE GENOMIC DNA]</scope>
    <source>
        <strain evidence="2 3">DSM 44781</strain>
    </source>
</reference>
<protein>
    <submittedName>
        <fullName evidence="2">Uncharacterized protein</fullName>
    </submittedName>
</protein>
<evidence type="ECO:0000256" key="1">
    <source>
        <dbReference type="SAM" id="MobiDB-lite"/>
    </source>
</evidence>
<dbReference type="AlphaFoldDB" id="A0A3N4RM89"/>
<dbReference type="RefSeq" id="WP_279633938.1">
    <property type="nucleotide sequence ID" value="NZ_RKQG01000001.1"/>
</dbReference>
<feature type="region of interest" description="Disordered" evidence="1">
    <location>
        <begin position="21"/>
        <end position="41"/>
    </location>
</feature>
<comment type="caution">
    <text evidence="2">The sequence shown here is derived from an EMBL/GenBank/DDBJ whole genome shotgun (WGS) entry which is preliminary data.</text>
</comment>
<dbReference type="EMBL" id="RKQG01000001">
    <property type="protein sequence ID" value="RPE31875.1"/>
    <property type="molecule type" value="Genomic_DNA"/>
</dbReference>
<keyword evidence="3" id="KW-1185">Reference proteome</keyword>
<proteinExistence type="predicted"/>
<name>A0A3N4RM89_9ACTN</name>
<organism evidence="2 3">
    <name type="scientific">Kitasatospora cineracea</name>
    <dbReference type="NCBI Taxonomy" id="88074"/>
    <lineage>
        <taxon>Bacteria</taxon>
        <taxon>Bacillati</taxon>
        <taxon>Actinomycetota</taxon>
        <taxon>Actinomycetes</taxon>
        <taxon>Kitasatosporales</taxon>
        <taxon>Streptomycetaceae</taxon>
        <taxon>Kitasatospora</taxon>
    </lineage>
</organism>